<protein>
    <recommendedName>
        <fullName evidence="8">Abasic site processing protein</fullName>
        <ecNumber evidence="8">3.4.-.-</ecNumber>
    </recommendedName>
</protein>
<dbReference type="Gene3D" id="3.90.1680.10">
    <property type="entry name" value="SOS response associated peptidase-like"/>
    <property type="match status" value="1"/>
</dbReference>
<dbReference type="RefSeq" id="WP_075568982.1">
    <property type="nucleotide sequence ID" value="NZ_MSDO01000004.1"/>
</dbReference>
<dbReference type="Proteomes" id="UP000186878">
    <property type="component" value="Unassembled WGS sequence"/>
</dbReference>
<keyword evidence="5" id="KW-0190">Covalent protein-DNA linkage</keyword>
<dbReference type="GO" id="GO:0016829">
    <property type="term" value="F:lyase activity"/>
    <property type="evidence" value="ECO:0007669"/>
    <property type="project" value="UniProtKB-KW"/>
</dbReference>
<comment type="similarity">
    <text evidence="1 8">Belongs to the SOS response-associated peptidase family.</text>
</comment>
<accession>A0A1Q8SV40</accession>
<dbReference type="EMBL" id="MSDO01000004">
    <property type="protein sequence ID" value="OLO05298.1"/>
    <property type="molecule type" value="Genomic_DNA"/>
</dbReference>
<dbReference type="GO" id="GO:0008233">
    <property type="term" value="F:peptidase activity"/>
    <property type="evidence" value="ECO:0007669"/>
    <property type="project" value="UniProtKB-KW"/>
</dbReference>
<dbReference type="AlphaFoldDB" id="A0A1Q8SV40"/>
<dbReference type="OrthoDB" id="6192129at2"/>
<keyword evidence="10" id="KW-1185">Reference proteome</keyword>
<evidence type="ECO:0000256" key="8">
    <source>
        <dbReference type="RuleBase" id="RU364100"/>
    </source>
</evidence>
<dbReference type="GO" id="GO:0106300">
    <property type="term" value="P:protein-DNA covalent cross-linking repair"/>
    <property type="evidence" value="ECO:0007669"/>
    <property type="project" value="InterPro"/>
</dbReference>
<keyword evidence="2 8" id="KW-0645">Protease</keyword>
<dbReference type="Pfam" id="PF02586">
    <property type="entry name" value="SRAP"/>
    <property type="match status" value="1"/>
</dbReference>
<dbReference type="GO" id="GO:0006508">
    <property type="term" value="P:proteolysis"/>
    <property type="evidence" value="ECO:0007669"/>
    <property type="project" value="UniProtKB-KW"/>
</dbReference>
<evidence type="ECO:0000256" key="2">
    <source>
        <dbReference type="ARBA" id="ARBA00022670"/>
    </source>
</evidence>
<keyword evidence="4 8" id="KW-0378">Hydrolase</keyword>
<sequence length="220" mass="24532">MCGRYAFYSMDFSALAEAVAQPDLFADAEPRYNVPPGTLISVARRADDEAPVTIEQLWWGYRPAWAGAKAPQPINAKAETVATSRYFAPAFKRHRCLIPANGWYEWLSLDGRKQPHFITRSDSQTLYLAGIWTDRGDDLAPGVAIITEPARGSAQEVHDRMPLALDNDSLEPWLDPHFTERDAIRGVTRHIDAGLIRHWPVSTAVNKPGDDRNAALINPL</sequence>
<evidence type="ECO:0000256" key="5">
    <source>
        <dbReference type="ARBA" id="ARBA00023124"/>
    </source>
</evidence>
<keyword evidence="3" id="KW-0227">DNA damage</keyword>
<gene>
    <name evidence="9" type="ORF">BTW07_04515</name>
</gene>
<evidence type="ECO:0000313" key="10">
    <source>
        <dbReference type="Proteomes" id="UP000186878"/>
    </source>
</evidence>
<dbReference type="InterPro" id="IPR003738">
    <property type="entry name" value="SRAP"/>
</dbReference>
<dbReference type="PANTHER" id="PTHR13604">
    <property type="entry name" value="DC12-RELATED"/>
    <property type="match status" value="1"/>
</dbReference>
<organism evidence="9 10">
    <name type="scientific">Salinicola socius</name>
    <dbReference type="NCBI Taxonomy" id="404433"/>
    <lineage>
        <taxon>Bacteria</taxon>
        <taxon>Pseudomonadati</taxon>
        <taxon>Pseudomonadota</taxon>
        <taxon>Gammaproteobacteria</taxon>
        <taxon>Oceanospirillales</taxon>
        <taxon>Halomonadaceae</taxon>
        <taxon>Salinicola</taxon>
    </lineage>
</organism>
<dbReference type="GO" id="GO:0003697">
    <property type="term" value="F:single-stranded DNA binding"/>
    <property type="evidence" value="ECO:0007669"/>
    <property type="project" value="InterPro"/>
</dbReference>
<keyword evidence="7" id="KW-0456">Lyase</keyword>
<evidence type="ECO:0000256" key="1">
    <source>
        <dbReference type="ARBA" id="ARBA00008136"/>
    </source>
</evidence>
<evidence type="ECO:0000313" key="9">
    <source>
        <dbReference type="EMBL" id="OLO05298.1"/>
    </source>
</evidence>
<evidence type="ECO:0000256" key="3">
    <source>
        <dbReference type="ARBA" id="ARBA00022763"/>
    </source>
</evidence>
<proteinExistence type="inferred from homology"/>
<dbReference type="STRING" id="404433.BTW07_04515"/>
<evidence type="ECO:0000256" key="6">
    <source>
        <dbReference type="ARBA" id="ARBA00023125"/>
    </source>
</evidence>
<evidence type="ECO:0000256" key="7">
    <source>
        <dbReference type="ARBA" id="ARBA00023239"/>
    </source>
</evidence>
<comment type="caution">
    <text evidence="9">The sequence shown here is derived from an EMBL/GenBank/DDBJ whole genome shotgun (WGS) entry which is preliminary data.</text>
</comment>
<dbReference type="PANTHER" id="PTHR13604:SF0">
    <property type="entry name" value="ABASIC SITE PROCESSING PROTEIN HMCES"/>
    <property type="match status" value="1"/>
</dbReference>
<keyword evidence="6" id="KW-0238">DNA-binding</keyword>
<name>A0A1Q8SV40_9GAMM</name>
<dbReference type="EC" id="3.4.-.-" evidence="8"/>
<reference evidence="9 10" key="1">
    <citation type="submission" date="2016-12" db="EMBL/GenBank/DDBJ databases">
        <title>Draft genome sequences of strains Salinicola socius SMB35, Salinicola sp. MH3R3-1 and Chromohalobacter sp. SMB17 from the Verkhnekamsk potash mining region of Russia.</title>
        <authorList>
            <person name="Mavrodi D.V."/>
            <person name="Olsson B.E."/>
            <person name="Korsakova E.S."/>
            <person name="Pyankova A."/>
            <person name="Mavrodi O.V."/>
            <person name="Plotnikova E.G."/>
        </authorList>
    </citation>
    <scope>NUCLEOTIDE SEQUENCE [LARGE SCALE GENOMIC DNA]</scope>
    <source>
        <strain evidence="9 10">SMB35</strain>
    </source>
</reference>
<evidence type="ECO:0000256" key="4">
    <source>
        <dbReference type="ARBA" id="ARBA00022801"/>
    </source>
</evidence>
<dbReference type="InterPro" id="IPR036590">
    <property type="entry name" value="SRAP-like"/>
</dbReference>
<dbReference type="SUPFAM" id="SSF143081">
    <property type="entry name" value="BB1717-like"/>
    <property type="match status" value="1"/>
</dbReference>